<dbReference type="InterPro" id="IPR050973">
    <property type="entry name" value="H3K9_Histone-Lys_N-MTase"/>
</dbReference>
<dbReference type="PROSITE" id="PS50868">
    <property type="entry name" value="POST_SET"/>
    <property type="match status" value="1"/>
</dbReference>
<dbReference type="EMBL" id="JAIFRP010000009">
    <property type="protein sequence ID" value="KAK2586963.1"/>
    <property type="molecule type" value="Genomic_DNA"/>
</dbReference>
<dbReference type="GO" id="GO:0005694">
    <property type="term" value="C:chromosome"/>
    <property type="evidence" value="ECO:0007669"/>
    <property type="project" value="UniProtKB-SubCell"/>
</dbReference>
<protein>
    <recommendedName>
        <fullName evidence="13">Histone-lysine N-methyltransferase SETMAR</fullName>
    </recommendedName>
</protein>
<comment type="caution">
    <text evidence="11">The sequence shown here is derived from an EMBL/GenBank/DDBJ whole genome shotgun (WGS) entry which is preliminary data.</text>
</comment>
<dbReference type="InterPro" id="IPR007728">
    <property type="entry name" value="Pre-SET_dom"/>
</dbReference>
<dbReference type="SMART" id="SM00317">
    <property type="entry name" value="SET"/>
    <property type="match status" value="1"/>
</dbReference>
<comment type="subcellular location">
    <subcellularLocation>
        <location evidence="1">Chromosome</location>
    </subcellularLocation>
</comment>
<dbReference type="Proteomes" id="UP001258017">
    <property type="component" value="Unassembled WGS sequence"/>
</dbReference>
<evidence type="ECO:0000256" key="2">
    <source>
        <dbReference type="ARBA" id="ARBA00022454"/>
    </source>
</evidence>
<evidence type="ECO:0000256" key="5">
    <source>
        <dbReference type="ARBA" id="ARBA00022691"/>
    </source>
</evidence>
<dbReference type="GO" id="GO:0005634">
    <property type="term" value="C:nucleus"/>
    <property type="evidence" value="ECO:0007669"/>
    <property type="project" value="InterPro"/>
</dbReference>
<dbReference type="Pfam" id="PF05033">
    <property type="entry name" value="Pre-SET"/>
    <property type="match status" value="1"/>
</dbReference>
<dbReference type="InterPro" id="IPR046341">
    <property type="entry name" value="SET_dom_sf"/>
</dbReference>
<name>A0AAD9RWH4_9HYME</name>
<evidence type="ECO:0000256" key="4">
    <source>
        <dbReference type="ARBA" id="ARBA00022679"/>
    </source>
</evidence>
<dbReference type="PANTHER" id="PTHR46223">
    <property type="entry name" value="HISTONE-LYSINE N-METHYLTRANSFERASE SUV39H"/>
    <property type="match status" value="1"/>
</dbReference>
<dbReference type="PROSITE" id="PS50867">
    <property type="entry name" value="PRE_SET"/>
    <property type="match status" value="1"/>
</dbReference>
<dbReference type="AlphaFoldDB" id="A0AAD9RWH4"/>
<dbReference type="Pfam" id="PF00856">
    <property type="entry name" value="SET"/>
    <property type="match status" value="1"/>
</dbReference>
<evidence type="ECO:0000259" key="10">
    <source>
        <dbReference type="PROSITE" id="PS50868"/>
    </source>
</evidence>
<evidence type="ECO:0000256" key="6">
    <source>
        <dbReference type="ARBA" id="ARBA00022723"/>
    </source>
</evidence>
<evidence type="ECO:0000256" key="1">
    <source>
        <dbReference type="ARBA" id="ARBA00004286"/>
    </source>
</evidence>
<evidence type="ECO:0008006" key="13">
    <source>
        <dbReference type="Google" id="ProtNLM"/>
    </source>
</evidence>
<reference evidence="11" key="1">
    <citation type="submission" date="2021-08" db="EMBL/GenBank/DDBJ databases">
        <authorList>
            <person name="Misof B."/>
            <person name="Oliver O."/>
            <person name="Podsiadlowski L."/>
            <person name="Donath A."/>
            <person name="Peters R."/>
            <person name="Mayer C."/>
            <person name="Rust J."/>
            <person name="Gunkel S."/>
            <person name="Lesny P."/>
            <person name="Martin S."/>
            <person name="Oeyen J.P."/>
            <person name="Petersen M."/>
            <person name="Panagiotis P."/>
            <person name="Wilbrandt J."/>
            <person name="Tanja T."/>
        </authorList>
    </citation>
    <scope>NUCLEOTIDE SEQUENCE</scope>
    <source>
        <strain evidence="11">GBR_01_08_01A</strain>
        <tissue evidence="11">Thorax + abdomen</tissue>
    </source>
</reference>
<dbReference type="InterPro" id="IPR001214">
    <property type="entry name" value="SET_dom"/>
</dbReference>
<evidence type="ECO:0000256" key="7">
    <source>
        <dbReference type="ARBA" id="ARBA00022833"/>
    </source>
</evidence>
<dbReference type="GO" id="GO:0032259">
    <property type="term" value="P:methylation"/>
    <property type="evidence" value="ECO:0007669"/>
    <property type="project" value="UniProtKB-KW"/>
</dbReference>
<dbReference type="GO" id="GO:0008270">
    <property type="term" value="F:zinc ion binding"/>
    <property type="evidence" value="ECO:0007669"/>
    <property type="project" value="InterPro"/>
</dbReference>
<proteinExistence type="predicted"/>
<dbReference type="InterPro" id="IPR003616">
    <property type="entry name" value="Post-SET_dom"/>
</dbReference>
<evidence type="ECO:0000259" key="9">
    <source>
        <dbReference type="PROSITE" id="PS50867"/>
    </source>
</evidence>
<feature type="domain" description="Pre-SET" evidence="9">
    <location>
        <begin position="23"/>
        <end position="78"/>
    </location>
</feature>
<evidence type="ECO:0000313" key="12">
    <source>
        <dbReference type="Proteomes" id="UP001258017"/>
    </source>
</evidence>
<evidence type="ECO:0000259" key="8">
    <source>
        <dbReference type="PROSITE" id="PS50280"/>
    </source>
</evidence>
<keyword evidence="2" id="KW-0158">Chromosome</keyword>
<keyword evidence="5" id="KW-0949">S-adenosyl-L-methionine</keyword>
<dbReference type="PROSITE" id="PS50280">
    <property type="entry name" value="SET"/>
    <property type="match status" value="1"/>
</dbReference>
<dbReference type="PANTHER" id="PTHR46223:SF3">
    <property type="entry name" value="HISTONE-LYSINE N-METHYLTRANSFERASE SET-23"/>
    <property type="match status" value="1"/>
</dbReference>
<organism evidence="11 12">
    <name type="scientific">Odynerus spinipes</name>
    <dbReference type="NCBI Taxonomy" id="1348599"/>
    <lineage>
        <taxon>Eukaryota</taxon>
        <taxon>Metazoa</taxon>
        <taxon>Ecdysozoa</taxon>
        <taxon>Arthropoda</taxon>
        <taxon>Hexapoda</taxon>
        <taxon>Insecta</taxon>
        <taxon>Pterygota</taxon>
        <taxon>Neoptera</taxon>
        <taxon>Endopterygota</taxon>
        <taxon>Hymenoptera</taxon>
        <taxon>Apocrita</taxon>
        <taxon>Aculeata</taxon>
        <taxon>Vespoidea</taxon>
        <taxon>Vespidae</taxon>
        <taxon>Eumeninae</taxon>
        <taxon>Odynerus</taxon>
    </lineage>
</organism>
<accession>A0AAD9RWH4</accession>
<keyword evidence="4" id="KW-0808">Transferase</keyword>
<evidence type="ECO:0000256" key="3">
    <source>
        <dbReference type="ARBA" id="ARBA00022603"/>
    </source>
</evidence>
<dbReference type="SUPFAM" id="SSF82199">
    <property type="entry name" value="SET domain"/>
    <property type="match status" value="1"/>
</dbReference>
<keyword evidence="6" id="KW-0479">Metal-binding</keyword>
<dbReference type="GO" id="GO:0042054">
    <property type="term" value="F:histone methyltransferase activity"/>
    <property type="evidence" value="ECO:0007669"/>
    <property type="project" value="InterPro"/>
</dbReference>
<feature type="domain" description="Post-SET" evidence="10">
    <location>
        <begin position="215"/>
        <end position="231"/>
    </location>
</feature>
<dbReference type="Gene3D" id="2.170.270.10">
    <property type="entry name" value="SET domain"/>
    <property type="match status" value="1"/>
</dbReference>
<dbReference type="GO" id="GO:0008757">
    <property type="term" value="F:S-adenosylmethionine-dependent methyltransferase activity"/>
    <property type="evidence" value="ECO:0007669"/>
    <property type="project" value="UniProtKB-ARBA"/>
</dbReference>
<keyword evidence="12" id="KW-1185">Reference proteome</keyword>
<reference evidence="11" key="2">
    <citation type="journal article" date="2023" name="Commun. Biol.">
        <title>Intrasexual cuticular hydrocarbon dimorphism in a wasp sheds light on hydrocarbon biosynthesis genes in Hymenoptera.</title>
        <authorList>
            <person name="Moris V.C."/>
            <person name="Podsiadlowski L."/>
            <person name="Martin S."/>
            <person name="Oeyen J.P."/>
            <person name="Donath A."/>
            <person name="Petersen M."/>
            <person name="Wilbrandt J."/>
            <person name="Misof B."/>
            <person name="Liedtke D."/>
            <person name="Thamm M."/>
            <person name="Scheiner R."/>
            <person name="Schmitt T."/>
            <person name="Niehuis O."/>
        </authorList>
    </citation>
    <scope>NUCLEOTIDE SEQUENCE</scope>
    <source>
        <strain evidence="11">GBR_01_08_01A</strain>
    </source>
</reference>
<feature type="domain" description="SET" evidence="8">
    <location>
        <begin position="81"/>
        <end position="204"/>
    </location>
</feature>
<gene>
    <name evidence="11" type="ORF">KPH14_008489</name>
</gene>
<keyword evidence="3" id="KW-0489">Methyltransferase</keyword>
<sequence>MYVTNNIPGPGINVDDFESVYTSGCSCTVKCSECACTRGSANYINDCIIEEKLSVPILECNPQCTCDQNCGNRLVQYGPLHNLEVANVGEKGFGLVTKKIIRKGQFICEYAGEIISIDEAQYRVEANKNNSMNYVLVVNEHIGEQVIVTCVDPKYFGNIGRYCNHSCQPNANLVPVRVESVIPRLCLFACRDIESEEEITFNYASGVANSVHHLSNTPCLCGSTNCLGYLPHNPI</sequence>
<keyword evidence="7" id="KW-0862">Zinc</keyword>
<evidence type="ECO:0000313" key="11">
    <source>
        <dbReference type="EMBL" id="KAK2586963.1"/>
    </source>
</evidence>
<dbReference type="GO" id="GO:0008170">
    <property type="term" value="F:N-methyltransferase activity"/>
    <property type="evidence" value="ECO:0007669"/>
    <property type="project" value="UniProtKB-ARBA"/>
</dbReference>